<feature type="compositionally biased region" description="Polar residues" evidence="1">
    <location>
        <begin position="1"/>
        <end position="13"/>
    </location>
</feature>
<feature type="region of interest" description="Disordered" evidence="1">
    <location>
        <begin position="1"/>
        <end position="27"/>
    </location>
</feature>
<proteinExistence type="predicted"/>
<evidence type="ECO:0000313" key="3">
    <source>
        <dbReference type="Proteomes" id="UP000236500"/>
    </source>
</evidence>
<keyword evidence="3" id="KW-1185">Reference proteome</keyword>
<accession>A0ABX4XJ43</accession>
<dbReference type="EMBL" id="MPDH01000026">
    <property type="protein sequence ID" value="PNP88240.1"/>
    <property type="molecule type" value="Genomic_DNA"/>
</dbReference>
<organism evidence="2 3">
    <name type="scientific">Listeria newyorkensis</name>
    <dbReference type="NCBI Taxonomy" id="1497681"/>
    <lineage>
        <taxon>Bacteria</taxon>
        <taxon>Bacillati</taxon>
        <taxon>Bacillota</taxon>
        <taxon>Bacilli</taxon>
        <taxon>Bacillales</taxon>
        <taxon>Listeriaceae</taxon>
        <taxon>Listeria</taxon>
    </lineage>
</organism>
<evidence type="ECO:0000313" key="2">
    <source>
        <dbReference type="EMBL" id="PNP88240.1"/>
    </source>
</evidence>
<sequence length="134" mass="15585">MRQSMKRSSSTKRPATRSKYGNKKTTVDGFTFDSKAEATYYGHLKLLKKAGEVESFKLQPRYLLQEGFRKNGKTHQKIEYVADFEVQYTDGHTEIIDIKGVKTEAFKLKQKLFERKYMDSIKCLKIEGRGFVEV</sequence>
<dbReference type="Pfam" id="PF06356">
    <property type="entry name" value="DUF1064"/>
    <property type="match status" value="1"/>
</dbReference>
<gene>
    <name evidence="2" type="ORF">BMT55_15665</name>
</gene>
<evidence type="ECO:0008006" key="4">
    <source>
        <dbReference type="Google" id="ProtNLM"/>
    </source>
</evidence>
<dbReference type="Proteomes" id="UP000236500">
    <property type="component" value="Unassembled WGS sequence"/>
</dbReference>
<evidence type="ECO:0000256" key="1">
    <source>
        <dbReference type="SAM" id="MobiDB-lite"/>
    </source>
</evidence>
<comment type="caution">
    <text evidence="2">The sequence shown here is derived from an EMBL/GenBank/DDBJ whole genome shotgun (WGS) entry which is preliminary data.</text>
</comment>
<name>A0ABX4XJ43_9LIST</name>
<protein>
    <recommendedName>
        <fullName evidence="4">DUF1064 domain-containing protein</fullName>
    </recommendedName>
</protein>
<dbReference type="InterPro" id="IPR009414">
    <property type="entry name" value="DUF1064"/>
</dbReference>
<reference evidence="2 3" key="1">
    <citation type="submission" date="2016-11" db="EMBL/GenBank/DDBJ databases">
        <title>Whole Genome Sequence of Listeria newyorkensis.</title>
        <authorList>
            <person name="Frink S."/>
            <person name="Morales C."/>
            <person name="Kiang D."/>
        </authorList>
    </citation>
    <scope>NUCLEOTIDE SEQUENCE [LARGE SCALE GENOMIC DNA]</scope>
    <source>
        <strain evidence="2 3">F1604011-044</strain>
    </source>
</reference>